<reference evidence="3 4" key="1">
    <citation type="submission" date="2017-02" db="EMBL/GenBank/DDBJ databases">
        <authorList>
            <person name="Peterson S.W."/>
        </authorList>
    </citation>
    <scope>NUCLEOTIDE SEQUENCE [LARGE SCALE GENOMIC DNA]</scope>
    <source>
        <strain evidence="3 4">ATCC 17233</strain>
    </source>
</reference>
<protein>
    <recommendedName>
        <fullName evidence="5">Zinc-ribbon domain-containing protein</fullName>
    </recommendedName>
</protein>
<evidence type="ECO:0000313" key="3">
    <source>
        <dbReference type="EMBL" id="SJZ72954.1"/>
    </source>
</evidence>
<keyword evidence="2" id="KW-0472">Membrane</keyword>
<feature type="transmembrane region" description="Helical" evidence="2">
    <location>
        <begin position="223"/>
        <end position="247"/>
    </location>
</feature>
<gene>
    <name evidence="3" type="ORF">SAMN02745110_01415</name>
</gene>
<keyword evidence="4" id="KW-1185">Reference proteome</keyword>
<organism evidence="3 4">
    <name type="scientific">Eubacterium ruminantium</name>
    <dbReference type="NCBI Taxonomy" id="42322"/>
    <lineage>
        <taxon>Bacteria</taxon>
        <taxon>Bacillati</taxon>
        <taxon>Bacillota</taxon>
        <taxon>Clostridia</taxon>
        <taxon>Eubacteriales</taxon>
        <taxon>Eubacteriaceae</taxon>
        <taxon>Eubacterium</taxon>
    </lineage>
</organism>
<accession>A0A1T4N1F9</accession>
<feature type="transmembrane region" description="Helical" evidence="2">
    <location>
        <begin position="183"/>
        <end position="203"/>
    </location>
</feature>
<evidence type="ECO:0000256" key="2">
    <source>
        <dbReference type="SAM" id="Phobius"/>
    </source>
</evidence>
<evidence type="ECO:0000313" key="4">
    <source>
        <dbReference type="Proteomes" id="UP000189857"/>
    </source>
</evidence>
<feature type="transmembrane region" description="Helical" evidence="2">
    <location>
        <begin position="259"/>
        <end position="277"/>
    </location>
</feature>
<dbReference type="OrthoDB" id="2083741at2"/>
<feature type="compositionally biased region" description="Low complexity" evidence="1">
    <location>
        <begin position="85"/>
        <end position="104"/>
    </location>
</feature>
<evidence type="ECO:0000256" key="1">
    <source>
        <dbReference type="SAM" id="MobiDB-lite"/>
    </source>
</evidence>
<sequence length="321" mass="33461">MKCNNCGGEIPEGSFVCPSCGILVGPNVNTGNADVQNPVTQAPEVQAVQNPGVQAPGAQAVQNPGVQTPGAQAAYTQTTGAQAPGAQAAYTQNPGAQAPGAQAAYTQNPGAQAPEAQAAYTQNPGAQAPGAQAAYTQNPGAQIPGAQNFGGPQGQAPINSPKPKIFFYKGGQFGERVKKDRTILCSVIAASALLFFCILPAWVSMVLVSCGLFGDGVGGFGKFVGFLLFITAAALLFSYLVIFNVIGGVNLKKFTDLPYSEWYGPAGALLFFIMFSLDGRVRTVVGSPLGHYGFSWWMSLFAIGALFVRPVMFKVNGKEFY</sequence>
<dbReference type="RefSeq" id="WP_078787254.1">
    <property type="nucleotide sequence ID" value="NZ_FMTO01000007.1"/>
</dbReference>
<dbReference type="AlphaFoldDB" id="A0A1T4N1F9"/>
<feature type="transmembrane region" description="Helical" evidence="2">
    <location>
        <begin position="289"/>
        <end position="308"/>
    </location>
</feature>
<feature type="region of interest" description="Disordered" evidence="1">
    <location>
        <begin position="85"/>
        <end position="132"/>
    </location>
</feature>
<dbReference type="EMBL" id="FUXA01000008">
    <property type="protein sequence ID" value="SJZ72954.1"/>
    <property type="molecule type" value="Genomic_DNA"/>
</dbReference>
<evidence type="ECO:0008006" key="5">
    <source>
        <dbReference type="Google" id="ProtNLM"/>
    </source>
</evidence>
<proteinExistence type="predicted"/>
<keyword evidence="2" id="KW-1133">Transmembrane helix</keyword>
<keyword evidence="2" id="KW-0812">Transmembrane</keyword>
<name>A0A1T4N1F9_9FIRM</name>
<dbReference type="Proteomes" id="UP000189857">
    <property type="component" value="Unassembled WGS sequence"/>
</dbReference>